<reference evidence="10" key="1">
    <citation type="submission" date="2022-07" db="EMBL/GenBank/DDBJ databases">
        <title>Arcobacter roscoffensis sp. nov., a marine bacterium isolated from coastal seawater collected from Roscoff, France.</title>
        <authorList>
            <person name="Pascual J."/>
            <person name="Lepeaux C."/>
            <person name="Methner A."/>
            <person name="Overmann J."/>
        </authorList>
    </citation>
    <scope>NUCLEOTIDE SEQUENCE</scope>
    <source>
        <strain evidence="10">ARW1-2F2</strain>
    </source>
</reference>
<dbReference type="Gene3D" id="1.10.10.10">
    <property type="entry name" value="Winged helix-like DNA-binding domain superfamily/Winged helix DNA-binding domain"/>
    <property type="match status" value="1"/>
</dbReference>
<dbReference type="RefSeq" id="WP_254578034.1">
    <property type="nucleotide sequence ID" value="NZ_CP100595.1"/>
</dbReference>
<organism evidence="10 11">
    <name type="scientific">Arcobacter roscoffensis</name>
    <dbReference type="NCBI Taxonomy" id="2961520"/>
    <lineage>
        <taxon>Bacteria</taxon>
        <taxon>Pseudomonadati</taxon>
        <taxon>Campylobacterota</taxon>
        <taxon>Epsilonproteobacteria</taxon>
        <taxon>Campylobacterales</taxon>
        <taxon>Arcobacteraceae</taxon>
        <taxon>Arcobacter</taxon>
    </lineage>
</organism>
<evidence type="ECO:0000256" key="6">
    <source>
        <dbReference type="PROSITE-ProRule" id="PRU00169"/>
    </source>
</evidence>
<dbReference type="InterPro" id="IPR036388">
    <property type="entry name" value="WH-like_DNA-bd_sf"/>
</dbReference>
<dbReference type="CDD" id="cd00383">
    <property type="entry name" value="trans_reg_C"/>
    <property type="match status" value="1"/>
</dbReference>
<dbReference type="CDD" id="cd17624">
    <property type="entry name" value="REC_OmpR_PmrA-like"/>
    <property type="match status" value="1"/>
</dbReference>
<keyword evidence="2" id="KW-0902">Two-component regulatory system</keyword>
<evidence type="ECO:0000313" key="10">
    <source>
        <dbReference type="EMBL" id="UTJ07860.1"/>
    </source>
</evidence>
<dbReference type="SUPFAM" id="SSF46894">
    <property type="entry name" value="C-terminal effector domain of the bipartite response regulators"/>
    <property type="match status" value="1"/>
</dbReference>
<dbReference type="SUPFAM" id="SSF52172">
    <property type="entry name" value="CheY-like"/>
    <property type="match status" value="1"/>
</dbReference>
<protein>
    <submittedName>
        <fullName evidence="10">Response regulator transcription factor</fullName>
    </submittedName>
</protein>
<dbReference type="SMART" id="SM00448">
    <property type="entry name" value="REC"/>
    <property type="match status" value="1"/>
</dbReference>
<name>A0ABY5E7X0_9BACT</name>
<proteinExistence type="predicted"/>
<dbReference type="Pfam" id="PF00072">
    <property type="entry name" value="Response_reg"/>
    <property type="match status" value="1"/>
</dbReference>
<feature type="domain" description="OmpR/PhoB-type" evidence="9">
    <location>
        <begin position="123"/>
        <end position="220"/>
    </location>
</feature>
<evidence type="ECO:0000256" key="7">
    <source>
        <dbReference type="PROSITE-ProRule" id="PRU01091"/>
    </source>
</evidence>
<evidence type="ECO:0000256" key="4">
    <source>
        <dbReference type="ARBA" id="ARBA00023125"/>
    </source>
</evidence>
<accession>A0ABY5E7X0</accession>
<feature type="DNA-binding region" description="OmpR/PhoB-type" evidence="7">
    <location>
        <begin position="123"/>
        <end position="220"/>
    </location>
</feature>
<dbReference type="PROSITE" id="PS51755">
    <property type="entry name" value="OMPR_PHOB"/>
    <property type="match status" value="1"/>
</dbReference>
<feature type="domain" description="Response regulatory" evidence="8">
    <location>
        <begin position="2"/>
        <end position="116"/>
    </location>
</feature>
<evidence type="ECO:0000256" key="5">
    <source>
        <dbReference type="ARBA" id="ARBA00023163"/>
    </source>
</evidence>
<evidence type="ECO:0000256" key="1">
    <source>
        <dbReference type="ARBA" id="ARBA00022553"/>
    </source>
</evidence>
<sequence length="220" mass="25636">MKILLVEDNPNIYDFLKKALEQDFYAVDIATDGKEGFYLATVNKYDLIILDVMLPFMSGFELCKQLREYKIDTPILMLTAKDDSEDIVNGLDSGADDYLTKPFILKELQARIRAMLRRKTSNTSVLKYKDLQLDTIKKSVYRNKTKIDLTAKEFSILELLVRNENKVVSDSMIIEHVWDMNYSNASNLVKVYIYRLRNKIDKSFEEAYIHNIKNTGYTLK</sequence>
<gene>
    <name evidence="10" type="ORF">NJU99_07120</name>
</gene>
<dbReference type="Gene3D" id="6.10.250.690">
    <property type="match status" value="1"/>
</dbReference>
<dbReference type="InterPro" id="IPR016032">
    <property type="entry name" value="Sig_transdc_resp-reg_C-effctor"/>
</dbReference>
<dbReference type="PANTHER" id="PTHR48111:SF22">
    <property type="entry name" value="REGULATOR OF RPOS"/>
    <property type="match status" value="1"/>
</dbReference>
<dbReference type="InterPro" id="IPR039420">
    <property type="entry name" value="WalR-like"/>
</dbReference>
<evidence type="ECO:0000256" key="3">
    <source>
        <dbReference type="ARBA" id="ARBA00023015"/>
    </source>
</evidence>
<dbReference type="Pfam" id="PF00486">
    <property type="entry name" value="Trans_reg_C"/>
    <property type="match status" value="1"/>
</dbReference>
<keyword evidence="5" id="KW-0804">Transcription</keyword>
<dbReference type="InterPro" id="IPR001789">
    <property type="entry name" value="Sig_transdc_resp-reg_receiver"/>
</dbReference>
<dbReference type="Proteomes" id="UP001060012">
    <property type="component" value="Chromosome"/>
</dbReference>
<evidence type="ECO:0000259" key="8">
    <source>
        <dbReference type="PROSITE" id="PS50110"/>
    </source>
</evidence>
<dbReference type="InterPro" id="IPR001867">
    <property type="entry name" value="OmpR/PhoB-type_DNA-bd"/>
</dbReference>
<feature type="modified residue" description="4-aspartylphosphate" evidence="6">
    <location>
        <position position="51"/>
    </location>
</feature>
<evidence type="ECO:0000313" key="11">
    <source>
        <dbReference type="Proteomes" id="UP001060012"/>
    </source>
</evidence>
<keyword evidence="4 7" id="KW-0238">DNA-binding</keyword>
<dbReference type="EMBL" id="CP100595">
    <property type="protein sequence ID" value="UTJ07860.1"/>
    <property type="molecule type" value="Genomic_DNA"/>
</dbReference>
<dbReference type="SMART" id="SM00862">
    <property type="entry name" value="Trans_reg_C"/>
    <property type="match status" value="1"/>
</dbReference>
<keyword evidence="3" id="KW-0805">Transcription regulation</keyword>
<dbReference type="PROSITE" id="PS50110">
    <property type="entry name" value="RESPONSE_REGULATORY"/>
    <property type="match status" value="1"/>
</dbReference>
<keyword evidence="1 6" id="KW-0597">Phosphoprotein</keyword>
<evidence type="ECO:0000259" key="9">
    <source>
        <dbReference type="PROSITE" id="PS51755"/>
    </source>
</evidence>
<evidence type="ECO:0000256" key="2">
    <source>
        <dbReference type="ARBA" id="ARBA00023012"/>
    </source>
</evidence>
<dbReference type="Gene3D" id="3.40.50.2300">
    <property type="match status" value="1"/>
</dbReference>
<keyword evidence="11" id="KW-1185">Reference proteome</keyword>
<dbReference type="PANTHER" id="PTHR48111">
    <property type="entry name" value="REGULATOR OF RPOS"/>
    <property type="match status" value="1"/>
</dbReference>
<dbReference type="InterPro" id="IPR011006">
    <property type="entry name" value="CheY-like_superfamily"/>
</dbReference>